<dbReference type="EMBL" id="FOWC01000002">
    <property type="protein sequence ID" value="SFO59592.1"/>
    <property type="molecule type" value="Genomic_DNA"/>
</dbReference>
<accession>A0A1I5IGN6</accession>
<proteinExistence type="predicted"/>
<reference evidence="1 2" key="1">
    <citation type="submission" date="2016-10" db="EMBL/GenBank/DDBJ databases">
        <authorList>
            <person name="de Groot N.N."/>
        </authorList>
    </citation>
    <scope>NUCLEOTIDE SEQUENCE [LARGE SCALE GENOMIC DNA]</scope>
    <source>
        <strain evidence="1 2">DSM 44637</strain>
    </source>
</reference>
<dbReference type="Proteomes" id="UP000199137">
    <property type="component" value="Unassembled WGS sequence"/>
</dbReference>
<organism evidence="1 2">
    <name type="scientific">Amycolatopsis rubida</name>
    <dbReference type="NCBI Taxonomy" id="112413"/>
    <lineage>
        <taxon>Bacteria</taxon>
        <taxon>Bacillati</taxon>
        <taxon>Actinomycetota</taxon>
        <taxon>Actinomycetes</taxon>
        <taxon>Pseudonocardiales</taxon>
        <taxon>Pseudonocardiaceae</taxon>
        <taxon>Amycolatopsis</taxon>
    </lineage>
</organism>
<sequence length="396" mass="40792">MAVVNADADGFWSAMPRQNSARQGRALVQSLYLGGSQSSPMSAVRSGVIPTTGDALMAYDLRVTVQSGRTLLVQPGSAVVGRTGQGGYLSWKLPAATTVTCDSPPATNPRNDIVVLRVYDTVLSDTVQGGGSIPARIEIVTGTPGATPVDPVTWDSLGLITSGLGAGGGTAIPLARAQVSTGGVVTLTDLRRSTGLIGGVRVLLPGDSLSDPSCMPGDIAWYNGHRYWDGTAWQELSSSLGYAKGLLAKNVYAGEGVFGTQTEIVGDKASFTFDPARSYQFEWQGTISSSADRPYMTIGWRAANGATVTSSSPLVYSTLLPLQGNGKFHGAHLTCPVSGAALAALGLSAGTVTAAITHYITAGNGGSGWQARGDNGAPGALPNKRHFAVFDTGLSR</sequence>
<dbReference type="AlphaFoldDB" id="A0A1I5IGN6"/>
<dbReference type="RefSeq" id="WP_093573034.1">
    <property type="nucleotide sequence ID" value="NZ_FOWC01000002.1"/>
</dbReference>
<evidence type="ECO:0000313" key="1">
    <source>
        <dbReference type="EMBL" id="SFO59592.1"/>
    </source>
</evidence>
<protein>
    <submittedName>
        <fullName evidence="1">Uncharacterized protein</fullName>
    </submittedName>
</protein>
<dbReference type="STRING" id="112413.SAMN05421854_102455"/>
<gene>
    <name evidence="1" type="ORF">SAMN05421854_102455</name>
</gene>
<evidence type="ECO:0000313" key="2">
    <source>
        <dbReference type="Proteomes" id="UP000199137"/>
    </source>
</evidence>
<name>A0A1I5IGN6_9PSEU</name>